<dbReference type="Proteomes" id="UP001142292">
    <property type="component" value="Unassembled WGS sequence"/>
</dbReference>
<reference evidence="8" key="1">
    <citation type="journal article" date="2014" name="Int. J. Syst. Evol. Microbiol.">
        <title>Complete genome of a new Firmicutes species belonging to the dominant human colonic microbiota ('Ruminococcus bicirculans') reveals two chromosomes and a selective capacity to utilize plant glucans.</title>
        <authorList>
            <consortium name="NISC Comparative Sequencing Program"/>
            <person name="Wegmann U."/>
            <person name="Louis P."/>
            <person name="Goesmann A."/>
            <person name="Henrissat B."/>
            <person name="Duncan S.H."/>
            <person name="Flint H.J."/>
        </authorList>
    </citation>
    <scope>NUCLEOTIDE SEQUENCE</scope>
    <source>
        <strain evidence="8">VKM Ac-1246</strain>
    </source>
</reference>
<organism evidence="8 9">
    <name type="scientific">Nocardioides luteus</name>
    <dbReference type="NCBI Taxonomy" id="1844"/>
    <lineage>
        <taxon>Bacteria</taxon>
        <taxon>Bacillati</taxon>
        <taxon>Actinomycetota</taxon>
        <taxon>Actinomycetes</taxon>
        <taxon>Propionibacteriales</taxon>
        <taxon>Nocardioidaceae</taxon>
        <taxon>Nocardioides</taxon>
    </lineage>
</organism>
<sequence length="265" mass="27796">MSSSAIWRQTPAGVRAGGGIEATRHREDAPDWARSLPGFEPVNANELPNGFRSGYRFSVPLIDMPTTLSYVLERLRVAGGIIVERHVPTLTSLDDAGVIVNCSGVRAAVLADDSDLRSIRGQHVIVANPGLTDAISEDTGASSDLLRIYPQGEVVVLGGTAIDGSSDTTPGPGAAERSSNAASLSNHALQQFPASCSLRPASVFVSACSSPPPSTDSTRSAKQDSTAGADLLYLHVPLVDSSAEQVTAENFLQLARLEPLKPGRR</sequence>
<dbReference type="PANTHER" id="PTHR11530">
    <property type="entry name" value="D-AMINO ACID OXIDASE"/>
    <property type="match status" value="1"/>
</dbReference>
<dbReference type="PANTHER" id="PTHR11530:SF11">
    <property type="entry name" value="D-ASPARTATE OXIDASE"/>
    <property type="match status" value="1"/>
</dbReference>
<name>A0ABQ5T5Q8_9ACTN</name>
<comment type="cofactor">
    <cofactor evidence="1">
        <name>FAD</name>
        <dbReference type="ChEBI" id="CHEBI:57692"/>
    </cofactor>
</comment>
<evidence type="ECO:0000256" key="7">
    <source>
        <dbReference type="SAM" id="MobiDB-lite"/>
    </source>
</evidence>
<protein>
    <recommendedName>
        <fullName evidence="6">D-amino-acid oxidase</fullName>
        <ecNumber evidence="5">1.4.3.3</ecNumber>
    </recommendedName>
</protein>
<keyword evidence="9" id="KW-1185">Reference proteome</keyword>
<gene>
    <name evidence="8" type="ORF">GCM10017579_44770</name>
</gene>
<evidence type="ECO:0000256" key="3">
    <source>
        <dbReference type="ARBA" id="ARBA00022827"/>
    </source>
</evidence>
<accession>A0ABQ5T5Q8</accession>
<evidence type="ECO:0000256" key="5">
    <source>
        <dbReference type="ARBA" id="ARBA00039101"/>
    </source>
</evidence>
<dbReference type="EMBL" id="BSEL01000012">
    <property type="protein sequence ID" value="GLJ70441.1"/>
    <property type="molecule type" value="Genomic_DNA"/>
</dbReference>
<dbReference type="Gene3D" id="3.30.9.10">
    <property type="entry name" value="D-Amino Acid Oxidase, subunit A, domain 2"/>
    <property type="match status" value="1"/>
</dbReference>
<dbReference type="EC" id="1.4.3.3" evidence="5"/>
<keyword evidence="2" id="KW-0285">Flavoprotein</keyword>
<reference evidence="8" key="2">
    <citation type="submission" date="2023-01" db="EMBL/GenBank/DDBJ databases">
        <authorList>
            <person name="Sun Q."/>
            <person name="Evtushenko L."/>
        </authorList>
    </citation>
    <scope>NUCLEOTIDE SEQUENCE</scope>
    <source>
        <strain evidence="8">VKM Ac-1246</strain>
    </source>
</reference>
<evidence type="ECO:0000256" key="4">
    <source>
        <dbReference type="ARBA" id="ARBA00023002"/>
    </source>
</evidence>
<proteinExistence type="predicted"/>
<comment type="caution">
    <text evidence="8">The sequence shown here is derived from an EMBL/GenBank/DDBJ whole genome shotgun (WGS) entry which is preliminary data.</text>
</comment>
<feature type="region of interest" description="Disordered" evidence="7">
    <location>
        <begin position="1"/>
        <end position="27"/>
    </location>
</feature>
<evidence type="ECO:0000256" key="1">
    <source>
        <dbReference type="ARBA" id="ARBA00001974"/>
    </source>
</evidence>
<evidence type="ECO:0000313" key="8">
    <source>
        <dbReference type="EMBL" id="GLJ70441.1"/>
    </source>
</evidence>
<keyword evidence="4" id="KW-0560">Oxidoreductase</keyword>
<dbReference type="InterPro" id="IPR023209">
    <property type="entry name" value="DAO"/>
</dbReference>
<evidence type="ECO:0000256" key="6">
    <source>
        <dbReference type="ARBA" id="ARBA00039751"/>
    </source>
</evidence>
<evidence type="ECO:0000256" key="2">
    <source>
        <dbReference type="ARBA" id="ARBA00022630"/>
    </source>
</evidence>
<dbReference type="RefSeq" id="WP_189119693.1">
    <property type="nucleotide sequence ID" value="NZ_BMRK01000014.1"/>
</dbReference>
<keyword evidence="3" id="KW-0274">FAD</keyword>
<evidence type="ECO:0000313" key="9">
    <source>
        <dbReference type="Proteomes" id="UP001142292"/>
    </source>
</evidence>